<proteinExistence type="predicted"/>
<accession>A0A922MIJ6</accession>
<gene>
    <name evidence="2" type="ORF">HF086_013866</name>
</gene>
<feature type="compositionally biased region" description="Basic and acidic residues" evidence="1">
    <location>
        <begin position="378"/>
        <end position="426"/>
    </location>
</feature>
<feature type="region of interest" description="Disordered" evidence="1">
    <location>
        <begin position="819"/>
        <end position="846"/>
    </location>
</feature>
<feature type="region of interest" description="Disordered" evidence="1">
    <location>
        <begin position="733"/>
        <end position="758"/>
    </location>
</feature>
<feature type="compositionally biased region" description="Basic and acidic residues" evidence="1">
    <location>
        <begin position="435"/>
        <end position="446"/>
    </location>
</feature>
<feature type="non-terminal residue" evidence="2">
    <location>
        <position position="1"/>
    </location>
</feature>
<feature type="compositionally biased region" description="Polar residues" evidence="1">
    <location>
        <begin position="178"/>
        <end position="193"/>
    </location>
</feature>
<feature type="compositionally biased region" description="Basic and acidic residues" evidence="1">
    <location>
        <begin position="338"/>
        <end position="371"/>
    </location>
</feature>
<protein>
    <submittedName>
        <fullName evidence="2">Uncharacterized protein</fullName>
    </submittedName>
</protein>
<feature type="region of interest" description="Disordered" evidence="1">
    <location>
        <begin position="297"/>
        <end position="505"/>
    </location>
</feature>
<comment type="caution">
    <text evidence="2">The sequence shown here is derived from an EMBL/GenBank/DDBJ whole genome shotgun (WGS) entry which is preliminary data.</text>
</comment>
<feature type="region of interest" description="Disordered" evidence="1">
    <location>
        <begin position="535"/>
        <end position="660"/>
    </location>
</feature>
<dbReference type="EMBL" id="JACEFF010000451">
    <property type="protein sequence ID" value="KAH9637050.1"/>
    <property type="molecule type" value="Genomic_DNA"/>
</dbReference>
<reference evidence="2" key="1">
    <citation type="journal article" date="2021" name="G3 (Bethesda)">
        <title>Genome and transcriptome analysis of the beet armyworm Spodoptera exigua reveals targets for pest control. .</title>
        <authorList>
            <person name="Simon S."/>
            <person name="Breeschoten T."/>
            <person name="Jansen H.J."/>
            <person name="Dirks R.P."/>
            <person name="Schranz M.E."/>
            <person name="Ros V.I.D."/>
        </authorList>
    </citation>
    <scope>NUCLEOTIDE SEQUENCE</scope>
    <source>
        <strain evidence="2">TB_SE_WUR_2020</strain>
    </source>
</reference>
<feature type="region of interest" description="Disordered" evidence="1">
    <location>
        <begin position="165"/>
        <end position="229"/>
    </location>
</feature>
<dbReference type="Proteomes" id="UP000814243">
    <property type="component" value="Unassembled WGS sequence"/>
</dbReference>
<feature type="compositionally biased region" description="Low complexity" evidence="1">
    <location>
        <begin position="625"/>
        <end position="639"/>
    </location>
</feature>
<feature type="compositionally biased region" description="Basic and acidic residues" evidence="1">
    <location>
        <begin position="538"/>
        <end position="565"/>
    </location>
</feature>
<organism evidence="2 3">
    <name type="scientific">Spodoptera exigua</name>
    <name type="common">Beet armyworm</name>
    <name type="synonym">Noctua fulgens</name>
    <dbReference type="NCBI Taxonomy" id="7107"/>
    <lineage>
        <taxon>Eukaryota</taxon>
        <taxon>Metazoa</taxon>
        <taxon>Ecdysozoa</taxon>
        <taxon>Arthropoda</taxon>
        <taxon>Hexapoda</taxon>
        <taxon>Insecta</taxon>
        <taxon>Pterygota</taxon>
        <taxon>Neoptera</taxon>
        <taxon>Endopterygota</taxon>
        <taxon>Lepidoptera</taxon>
        <taxon>Glossata</taxon>
        <taxon>Ditrysia</taxon>
        <taxon>Noctuoidea</taxon>
        <taxon>Noctuidae</taxon>
        <taxon>Amphipyrinae</taxon>
        <taxon>Spodoptera</taxon>
    </lineage>
</organism>
<feature type="compositionally biased region" description="Basic and acidic residues" evidence="1">
    <location>
        <begin position="299"/>
        <end position="320"/>
    </location>
</feature>
<evidence type="ECO:0000313" key="2">
    <source>
        <dbReference type="EMBL" id="KAH9637050.1"/>
    </source>
</evidence>
<feature type="compositionally biased region" description="Polar residues" evidence="1">
    <location>
        <begin position="829"/>
        <end position="846"/>
    </location>
</feature>
<feature type="compositionally biased region" description="Basic and acidic residues" evidence="1">
    <location>
        <begin position="495"/>
        <end position="504"/>
    </location>
</feature>
<sequence>INIDECFPETEGLSSGCEASGVREEIARDYAALQSKLRREFSDRRGKLYAAARPVATEEQLSADFRKKLAEWQLKKGVKQPLPIPARQDLSEDFLKRWDEWKRMKETNSVPAWEEEAKPDEVLVQTSTGLFKFQGISRSFTRKLHEWEKSRGIAPEASTSALLRAAKARTSKVPQAPLTRTQSDGSVAPSTAGSGRLHASSLSVNDADDFESEYEREQSLDGLDDCDGPETRGAVLVEVEDEEICTAAPLVAVSPRHTPQKPVYTYGQAEARLLCETSSAVTGTAVLQPNGAVVLSDARNVKSKESSGARPKTREQNKHTDKGRRKIMRQPSIEEDAMFIRKTIEEIERGSSTRFREREATDNETRHKSPERTSPVLQKREIDRDYSPKVNKQRENDKERIVDAKDRDSVEETKDDSRKKDSEKTNGKKKSKCRARLEREQSKPSESDTEPEVDTVTVEIPRRRKRPRRASEKPRTPPTSLHSDSEGEIFVLKLKAPEQRDHSPEVIVKTTRKIFSPVVRSGESVPRAVIPVNVEDLAEVRPLEHRNEGKKKETKTEKVKPEKTTRSKSSGDLQEAEELKKRTRPPLPSSPSSQRKPQPPKETAPSIRIMIQRYNKKINEEGHTSPASSGASSPAWRSPSTERRRPPDMPVGVNIRNNPFLEREVQKSASACQLSRRDATSVEKRLTPVPAPGLDGVLKSHSANALHPEKTGRDIANTSSIKKIDDSQETIIPTASTDTIVPNPRIQPETSSNAESLPALRNVSDVTVPTFSSYMSGEPGLFGRSISIVETSTTYQDYEAAAATLSERAAKIRAARERSSRISCESDVTESQGSSTQESAALGRSASTGMVNVDREAWQRVAEGSRREGRSRSRFSLARLAAKLRKRDEGGAVSRLCRQSLLVQLINKH</sequence>
<evidence type="ECO:0000256" key="1">
    <source>
        <dbReference type="SAM" id="MobiDB-lite"/>
    </source>
</evidence>
<dbReference type="AlphaFoldDB" id="A0A922MIJ6"/>
<name>A0A922MIJ6_SPOEX</name>
<evidence type="ECO:0000313" key="3">
    <source>
        <dbReference type="Proteomes" id="UP000814243"/>
    </source>
</evidence>